<dbReference type="Gene3D" id="3.90.226.10">
    <property type="entry name" value="2-enoyl-CoA Hydratase, Chain A, domain 1"/>
    <property type="match status" value="1"/>
</dbReference>
<evidence type="ECO:0000259" key="5">
    <source>
        <dbReference type="Pfam" id="PF01343"/>
    </source>
</evidence>
<evidence type="ECO:0000313" key="6">
    <source>
        <dbReference type="EMBL" id="APX91111.1"/>
    </source>
</evidence>
<gene>
    <name evidence="6" type="ORF">BV394_11045</name>
</gene>
<name>A0A1U7DMB1_9RHOB</name>
<dbReference type="Pfam" id="PF01343">
    <property type="entry name" value="Peptidase_S49"/>
    <property type="match status" value="1"/>
</dbReference>
<organism evidence="6 7">
    <name type="scientific">Brevirhabdus pacifica</name>
    <dbReference type="NCBI Taxonomy" id="1267768"/>
    <lineage>
        <taxon>Bacteria</taxon>
        <taxon>Pseudomonadati</taxon>
        <taxon>Pseudomonadota</taxon>
        <taxon>Alphaproteobacteria</taxon>
        <taxon>Rhodobacterales</taxon>
        <taxon>Paracoccaceae</taxon>
        <taxon>Brevirhabdus</taxon>
    </lineage>
</organism>
<accession>A0A1U7DMB1</accession>
<dbReference type="EMBL" id="CP019124">
    <property type="protein sequence ID" value="APX91111.1"/>
    <property type="molecule type" value="Genomic_DNA"/>
</dbReference>
<dbReference type="Gene3D" id="6.20.330.10">
    <property type="match status" value="1"/>
</dbReference>
<keyword evidence="7" id="KW-1185">Reference proteome</keyword>
<evidence type="ECO:0000256" key="3">
    <source>
        <dbReference type="ARBA" id="ARBA00022801"/>
    </source>
</evidence>
<dbReference type="GO" id="GO:0008236">
    <property type="term" value="F:serine-type peptidase activity"/>
    <property type="evidence" value="ECO:0007669"/>
    <property type="project" value="UniProtKB-KW"/>
</dbReference>
<evidence type="ECO:0000256" key="2">
    <source>
        <dbReference type="ARBA" id="ARBA00022670"/>
    </source>
</evidence>
<dbReference type="STRING" id="1267768.BV394_11045"/>
<evidence type="ECO:0000313" key="7">
    <source>
        <dbReference type="Proteomes" id="UP000187266"/>
    </source>
</evidence>
<dbReference type="PANTHER" id="PTHR42987:SF8">
    <property type="entry name" value="PROTEINASE"/>
    <property type="match status" value="1"/>
</dbReference>
<proteinExistence type="inferred from homology"/>
<protein>
    <submittedName>
        <fullName evidence="6">S49 family peptidase</fullName>
    </submittedName>
</protein>
<keyword evidence="4" id="KW-0720">Serine protease</keyword>
<dbReference type="InterPro" id="IPR029045">
    <property type="entry name" value="ClpP/crotonase-like_dom_sf"/>
</dbReference>
<dbReference type="PANTHER" id="PTHR42987">
    <property type="entry name" value="PEPTIDASE S49"/>
    <property type="match status" value="1"/>
</dbReference>
<evidence type="ECO:0000256" key="4">
    <source>
        <dbReference type="ARBA" id="ARBA00022825"/>
    </source>
</evidence>
<dbReference type="Proteomes" id="UP000187266">
    <property type="component" value="Chromosome"/>
</dbReference>
<dbReference type="InterPro" id="IPR002142">
    <property type="entry name" value="Peptidase_S49"/>
</dbReference>
<reference evidence="6 7" key="1">
    <citation type="submission" date="2017-01" db="EMBL/GenBank/DDBJ databases">
        <title>Genomic analysis of Xuhuaishuia manganoxidans DY6-4.</title>
        <authorList>
            <person name="Wang X."/>
        </authorList>
    </citation>
    <scope>NUCLEOTIDE SEQUENCE [LARGE SCALE GENOMIC DNA]</scope>
    <source>
        <strain evidence="6 7">DY6-4</strain>
    </source>
</reference>
<feature type="domain" description="Peptidase S49" evidence="5">
    <location>
        <begin position="79"/>
        <end position="214"/>
    </location>
</feature>
<dbReference type="AlphaFoldDB" id="A0A1U7DMB1"/>
<keyword evidence="3" id="KW-0378">Hydrolase</keyword>
<sequence>MKRFVPFLKADPVVAVVRLSGVISTGRAGLNDAVIAPVLEKAFRRGKPAAVALVINSPGGSPAQSSLIAARIRRLSEEHDVPVHAFVEDVAASGGYWLACSAGNIVVDPNSITGSIGVISASFGFDKLLDRFGVERRVHTVGGAKSFMDPFQPEKTEDVERLKQLQEAIHENFVAQVRARRGDRLNPEVKMFGGEIFVGRNAVEAGLADEVGHLVPTMRKLFGDKVRFRRYGIRRNPLAFLGASLARGAVGSALESAEARDLWSRYGL</sequence>
<dbReference type="InterPro" id="IPR047272">
    <property type="entry name" value="S49_SppA_C"/>
</dbReference>
<dbReference type="OrthoDB" id="9764363at2"/>
<evidence type="ECO:0000256" key="1">
    <source>
        <dbReference type="ARBA" id="ARBA00008683"/>
    </source>
</evidence>
<keyword evidence="2" id="KW-0645">Protease</keyword>
<dbReference type="RefSeq" id="WP_076981128.1">
    <property type="nucleotide sequence ID" value="NZ_CP019124.1"/>
</dbReference>
<dbReference type="SUPFAM" id="SSF52096">
    <property type="entry name" value="ClpP/crotonase"/>
    <property type="match status" value="1"/>
</dbReference>
<dbReference type="GO" id="GO:0006508">
    <property type="term" value="P:proteolysis"/>
    <property type="evidence" value="ECO:0007669"/>
    <property type="project" value="UniProtKB-KW"/>
</dbReference>
<comment type="similarity">
    <text evidence="1">Belongs to the peptidase S49 family.</text>
</comment>
<dbReference type="CDD" id="cd07023">
    <property type="entry name" value="S49_Sppa_N_C"/>
    <property type="match status" value="1"/>
</dbReference>